<comment type="caution">
    <text evidence="1">The sequence shown here is derived from an EMBL/GenBank/DDBJ whole genome shotgun (WGS) entry which is preliminary data.</text>
</comment>
<reference evidence="1 2" key="1">
    <citation type="journal article" date="2021" name="Hortic Res">
        <title>High-quality reference genome and annotation aids understanding of berry development for evergreen blueberry (Vaccinium darrowii).</title>
        <authorList>
            <person name="Yu J."/>
            <person name="Hulse-Kemp A.M."/>
            <person name="Babiker E."/>
            <person name="Staton M."/>
        </authorList>
    </citation>
    <scope>NUCLEOTIDE SEQUENCE [LARGE SCALE GENOMIC DNA]</scope>
    <source>
        <strain evidence="2">cv. NJ 8807/NJ 8810</strain>
        <tissue evidence="1">Young leaf</tissue>
    </source>
</reference>
<gene>
    <name evidence="1" type="ORF">Vadar_010382</name>
</gene>
<sequence>MPHLDAFGGTTDPLDHLETYKNLMMPQAAPDEIMCRAFPVTLKGSAWTWFNKLKPQSINNFKQLSKSFVSYFIARQKYSKPSTCLFSIRQDRHETLRDYTARFTKESMQVEPMEDQVSIAAYITGLNSGQLLFSLTKDPPITVAELMMRIQKHMNAEEALSARRSRDDNNDFTLGRNEKRKREQTGSSKDVRMMRPDQKSSIKKGGPFEKYQQFTPLVATAKQILEDLHDDPDLK</sequence>
<name>A0ACB7XY11_9ERIC</name>
<dbReference type="EMBL" id="CM037155">
    <property type="protein sequence ID" value="KAH7846136.1"/>
    <property type="molecule type" value="Genomic_DNA"/>
</dbReference>
<dbReference type="Proteomes" id="UP000828048">
    <property type="component" value="Chromosome 5"/>
</dbReference>
<proteinExistence type="predicted"/>
<protein>
    <submittedName>
        <fullName evidence="1">Uncharacterized protein</fullName>
    </submittedName>
</protein>
<organism evidence="1 2">
    <name type="scientific">Vaccinium darrowii</name>
    <dbReference type="NCBI Taxonomy" id="229202"/>
    <lineage>
        <taxon>Eukaryota</taxon>
        <taxon>Viridiplantae</taxon>
        <taxon>Streptophyta</taxon>
        <taxon>Embryophyta</taxon>
        <taxon>Tracheophyta</taxon>
        <taxon>Spermatophyta</taxon>
        <taxon>Magnoliopsida</taxon>
        <taxon>eudicotyledons</taxon>
        <taxon>Gunneridae</taxon>
        <taxon>Pentapetalae</taxon>
        <taxon>asterids</taxon>
        <taxon>Ericales</taxon>
        <taxon>Ericaceae</taxon>
        <taxon>Vaccinioideae</taxon>
        <taxon>Vaccinieae</taxon>
        <taxon>Vaccinium</taxon>
    </lineage>
</organism>
<evidence type="ECO:0000313" key="1">
    <source>
        <dbReference type="EMBL" id="KAH7846136.1"/>
    </source>
</evidence>
<keyword evidence="2" id="KW-1185">Reference proteome</keyword>
<evidence type="ECO:0000313" key="2">
    <source>
        <dbReference type="Proteomes" id="UP000828048"/>
    </source>
</evidence>
<accession>A0ACB7XY11</accession>